<evidence type="ECO:0000313" key="3">
    <source>
        <dbReference type="Proteomes" id="UP001500621"/>
    </source>
</evidence>
<organism evidence="2 3">
    <name type="scientific">Nocardioides nanhaiensis</name>
    <dbReference type="NCBI Taxonomy" id="1476871"/>
    <lineage>
        <taxon>Bacteria</taxon>
        <taxon>Bacillati</taxon>
        <taxon>Actinomycetota</taxon>
        <taxon>Actinomycetes</taxon>
        <taxon>Propionibacteriales</taxon>
        <taxon>Nocardioidaceae</taxon>
        <taxon>Nocardioides</taxon>
    </lineage>
</organism>
<feature type="region of interest" description="Disordered" evidence="1">
    <location>
        <begin position="1"/>
        <end position="29"/>
    </location>
</feature>
<keyword evidence="3" id="KW-1185">Reference proteome</keyword>
<accession>A0ABP8WPH8</accession>
<reference evidence="3" key="1">
    <citation type="journal article" date="2019" name="Int. J. Syst. Evol. Microbiol.">
        <title>The Global Catalogue of Microorganisms (GCM) 10K type strain sequencing project: providing services to taxonomists for standard genome sequencing and annotation.</title>
        <authorList>
            <consortium name="The Broad Institute Genomics Platform"/>
            <consortium name="The Broad Institute Genome Sequencing Center for Infectious Disease"/>
            <person name="Wu L."/>
            <person name="Ma J."/>
        </authorList>
    </citation>
    <scope>NUCLEOTIDE SEQUENCE [LARGE SCALE GENOMIC DNA]</scope>
    <source>
        <strain evidence="3">JCM 18127</strain>
    </source>
</reference>
<proteinExistence type="predicted"/>
<comment type="caution">
    <text evidence="2">The sequence shown here is derived from an EMBL/GenBank/DDBJ whole genome shotgun (WGS) entry which is preliminary data.</text>
</comment>
<dbReference type="RefSeq" id="WP_345268014.1">
    <property type="nucleotide sequence ID" value="NZ_BAABIM010000003.1"/>
</dbReference>
<evidence type="ECO:0000313" key="2">
    <source>
        <dbReference type="EMBL" id="GAA4693153.1"/>
    </source>
</evidence>
<sequence>MSEQPADPAGDPSAAREQAPRPTDVEATGVASVDDVLADLAQVQERPLEEHPAAFEAAHDRLRQALDDAGSA</sequence>
<name>A0ABP8WPH8_9ACTN</name>
<gene>
    <name evidence="2" type="ORF">GCM10023226_33860</name>
</gene>
<evidence type="ECO:0000256" key="1">
    <source>
        <dbReference type="SAM" id="MobiDB-lite"/>
    </source>
</evidence>
<dbReference type="EMBL" id="BAABIM010000003">
    <property type="protein sequence ID" value="GAA4693153.1"/>
    <property type="molecule type" value="Genomic_DNA"/>
</dbReference>
<protein>
    <submittedName>
        <fullName evidence="2">Uncharacterized protein</fullName>
    </submittedName>
</protein>
<dbReference type="Proteomes" id="UP001500621">
    <property type="component" value="Unassembled WGS sequence"/>
</dbReference>